<accession>A0ABV8R5T6</accession>
<feature type="signal peptide" evidence="1">
    <location>
        <begin position="1"/>
        <end position="19"/>
    </location>
</feature>
<sequence>MKNKIQLIIALLICGITLAQTPEKISYQAIVRNADGNLISDTSVSFKISILEGSSTGNAVFVETHSPTTNTNGLVTIEIGTGKVISGAFASIDWGSGDFFIKTETDITGGTNYTISGTSQLLSVPYALHAKKADNVPNYKVGDFVKGGIVFWVDETGQHGLVCAKDNLSTSTKWFSGTFGNTYAKGDGVYAGKANNAIIMSTHAAIGDDGILYAARLCNELKVVENNVTYGDWYLPSLHELNLMYQNRSTINTVSTANGGEAFEFDVYWSSTEESDNRAWIVNFGNGQETNVLKSVSNNVRAIRSF</sequence>
<evidence type="ECO:0000259" key="2">
    <source>
        <dbReference type="Pfam" id="PF07603"/>
    </source>
</evidence>
<dbReference type="InterPro" id="IPR011460">
    <property type="entry name" value="Lcl_C"/>
</dbReference>
<comment type="caution">
    <text evidence="3">The sequence shown here is derived from an EMBL/GenBank/DDBJ whole genome shotgun (WGS) entry which is preliminary data.</text>
</comment>
<keyword evidence="4" id="KW-1185">Reference proteome</keyword>
<dbReference type="EMBL" id="JBHSCY010000001">
    <property type="protein sequence ID" value="MFC4267353.1"/>
    <property type="molecule type" value="Genomic_DNA"/>
</dbReference>
<dbReference type="Pfam" id="PF07603">
    <property type="entry name" value="Lcl_C"/>
    <property type="match status" value="1"/>
</dbReference>
<dbReference type="Proteomes" id="UP001595826">
    <property type="component" value="Unassembled WGS sequence"/>
</dbReference>
<reference evidence="4" key="1">
    <citation type="journal article" date="2019" name="Int. J. Syst. Evol. Microbiol.">
        <title>The Global Catalogue of Microorganisms (GCM) 10K type strain sequencing project: providing services to taxonomists for standard genome sequencing and annotation.</title>
        <authorList>
            <consortium name="The Broad Institute Genomics Platform"/>
            <consortium name="The Broad Institute Genome Sequencing Center for Infectious Disease"/>
            <person name="Wu L."/>
            <person name="Ma J."/>
        </authorList>
    </citation>
    <scope>NUCLEOTIDE SEQUENCE [LARGE SCALE GENOMIC DNA]</scope>
    <source>
        <strain evidence="4">CECT 8655</strain>
    </source>
</reference>
<protein>
    <submittedName>
        <fullName evidence="3">DUF1566 domain-containing protein</fullName>
    </submittedName>
</protein>
<feature type="chain" id="PRO_5045849153" evidence="1">
    <location>
        <begin position="20"/>
        <end position="306"/>
    </location>
</feature>
<name>A0ABV8R5T6_9FLAO</name>
<gene>
    <name evidence="3" type="ORF">ACFOWD_00420</name>
</gene>
<organism evidence="3 4">
    <name type="scientific">Polaribacter marinivivus</name>
    <dbReference type="NCBI Taxonomy" id="1524260"/>
    <lineage>
        <taxon>Bacteria</taxon>
        <taxon>Pseudomonadati</taxon>
        <taxon>Bacteroidota</taxon>
        <taxon>Flavobacteriia</taxon>
        <taxon>Flavobacteriales</taxon>
        <taxon>Flavobacteriaceae</taxon>
    </lineage>
</organism>
<keyword evidence="1" id="KW-0732">Signal</keyword>
<evidence type="ECO:0000313" key="4">
    <source>
        <dbReference type="Proteomes" id="UP001595826"/>
    </source>
</evidence>
<evidence type="ECO:0000313" key="3">
    <source>
        <dbReference type="EMBL" id="MFC4267353.1"/>
    </source>
</evidence>
<dbReference type="RefSeq" id="WP_377407187.1">
    <property type="nucleotide sequence ID" value="NZ_JBHSCY010000001.1"/>
</dbReference>
<feature type="domain" description="Lcl C-terminal" evidence="2">
    <location>
        <begin position="214"/>
        <end position="304"/>
    </location>
</feature>
<proteinExistence type="predicted"/>
<evidence type="ECO:0000256" key="1">
    <source>
        <dbReference type="SAM" id="SignalP"/>
    </source>
</evidence>